<feature type="transmembrane region" description="Helical" evidence="6">
    <location>
        <begin position="186"/>
        <end position="207"/>
    </location>
</feature>
<reference evidence="8" key="1">
    <citation type="submission" date="2018-11" db="EMBL/GenBank/DDBJ databases">
        <title>The first complete genome sequence of Mycoplasma iowae strain 695.</title>
        <authorList>
            <person name="Ghanem M."/>
            <person name="El-Gazzar M."/>
        </authorList>
    </citation>
    <scope>NUCLEOTIDE SEQUENCE [LARGE SCALE GENOMIC DNA]</scope>
    <source>
        <strain evidence="8">695</strain>
    </source>
</reference>
<dbReference type="KEGG" id="miw:EER00_03475"/>
<dbReference type="InterPro" id="IPR011699">
    <property type="entry name" value="MFS_Mycoplasma"/>
</dbReference>
<feature type="transmembrane region" description="Helical" evidence="6">
    <location>
        <begin position="394"/>
        <end position="418"/>
    </location>
</feature>
<evidence type="ECO:0000256" key="2">
    <source>
        <dbReference type="ARBA" id="ARBA00022475"/>
    </source>
</evidence>
<feature type="transmembrane region" description="Helical" evidence="6">
    <location>
        <begin position="270"/>
        <end position="290"/>
    </location>
</feature>
<feature type="transmembrane region" description="Helical" evidence="6">
    <location>
        <begin position="143"/>
        <end position="165"/>
    </location>
</feature>
<evidence type="ECO:0000256" key="4">
    <source>
        <dbReference type="ARBA" id="ARBA00022989"/>
    </source>
</evidence>
<evidence type="ECO:0000256" key="3">
    <source>
        <dbReference type="ARBA" id="ARBA00022692"/>
    </source>
</evidence>
<feature type="transmembrane region" description="Helical" evidence="6">
    <location>
        <begin position="333"/>
        <end position="353"/>
    </location>
</feature>
<feature type="transmembrane region" description="Helical" evidence="6">
    <location>
        <begin position="531"/>
        <end position="551"/>
    </location>
</feature>
<keyword evidence="2" id="KW-1003">Cell membrane</keyword>
<sequence>MSSLSMNDCNKTVQTPVTDNSVQTMGVDKTQDKPISNAKLVVMWGIILLGYFLFVVQWYSIGNFAPGYNSNIGTTSDVALNSMPNWTITLMRGVGSILAGWLLAKVGHKWAVTIVLTLMVLAFPYLIVVGIKWPGTPNLNGTAFGLFLFFRLFLAIGGTTLITYTNSVIAKMPVEKRPTFMSLNQIGFNGGAFFANIFFVFGLGSVINSKPEIWLTILSVFVGLIAILLVVYVIMGVEVVPRQKKNSGVVPETTFGQVFKDGYTWKMSSIFIIWLVIVVFINSGSMRSFVENSPMNIYYLVEWNLANDKTATSMAGATLSTSTSVVVGSGFNWIWPTYICLFVGSFLIGFFVISPFNKTIYKRKTFINFSFAIAAVFCLISLLCGYLGGYGNKAALSFFFIFIFLSGIFSWGVQPVLLALYQQHRKSNPTYAGIIAGIIWGVGYVGYTIVELTLSLALSYWTGSGSNSGAVNSKIVSSAVTKGKELMNGTTNGGGNSMMDMVEQHKLSLSQTMDTLQSTGYLKGAEQPGTIFVIVMFFVIWLAVFPIIFSLPEAGVKDKDGNFKEFNKPWNFVSWNFRNPDILIKKA</sequence>
<keyword evidence="5 6" id="KW-0472">Membrane</keyword>
<keyword evidence="3 6" id="KW-0812">Transmembrane</keyword>
<dbReference type="Proteomes" id="UP000464283">
    <property type="component" value="Chromosome"/>
</dbReference>
<dbReference type="RefSeq" id="WP_129692724.1">
    <property type="nucleotide sequence ID" value="NZ_CP033512.2"/>
</dbReference>
<dbReference type="EMBL" id="CP033512">
    <property type="protein sequence ID" value="QHG89927.1"/>
    <property type="molecule type" value="Genomic_DNA"/>
</dbReference>
<organism evidence="7 8">
    <name type="scientific">Malacoplasma iowae 695</name>
    <dbReference type="NCBI Taxonomy" id="1048830"/>
    <lineage>
        <taxon>Bacteria</taxon>
        <taxon>Bacillati</taxon>
        <taxon>Mycoplasmatota</taxon>
        <taxon>Mycoplasmoidales</taxon>
        <taxon>Mycoplasmoidaceae</taxon>
        <taxon>Malacoplasma</taxon>
    </lineage>
</organism>
<feature type="transmembrane region" description="Helical" evidence="6">
    <location>
        <begin position="40"/>
        <end position="61"/>
    </location>
</feature>
<dbReference type="Pfam" id="PF07672">
    <property type="entry name" value="MFS_Mycoplasma"/>
    <property type="match status" value="1"/>
</dbReference>
<gene>
    <name evidence="7" type="ORF">EER00_03475</name>
</gene>
<feature type="transmembrane region" description="Helical" evidence="6">
    <location>
        <begin position="111"/>
        <end position="131"/>
    </location>
</feature>
<evidence type="ECO:0000256" key="6">
    <source>
        <dbReference type="SAM" id="Phobius"/>
    </source>
</evidence>
<dbReference type="Gene3D" id="1.20.1250.20">
    <property type="entry name" value="MFS general substrate transporter like domains"/>
    <property type="match status" value="1"/>
</dbReference>
<protein>
    <submittedName>
        <fullName evidence="7">MFS transporter</fullName>
    </submittedName>
</protein>
<evidence type="ECO:0000256" key="1">
    <source>
        <dbReference type="ARBA" id="ARBA00004651"/>
    </source>
</evidence>
<comment type="subcellular location">
    <subcellularLocation>
        <location evidence="1">Cell membrane</location>
        <topology evidence="1">Multi-pass membrane protein</topology>
    </subcellularLocation>
</comment>
<dbReference type="AlphaFoldDB" id="A0A6P1LCL1"/>
<keyword evidence="4 6" id="KW-1133">Transmembrane helix</keyword>
<evidence type="ECO:0000313" key="7">
    <source>
        <dbReference type="EMBL" id="QHG89927.1"/>
    </source>
</evidence>
<dbReference type="GeneID" id="96867237"/>
<feature type="transmembrane region" description="Helical" evidence="6">
    <location>
        <begin position="365"/>
        <end position="388"/>
    </location>
</feature>
<feature type="transmembrane region" description="Helical" evidence="6">
    <location>
        <begin position="213"/>
        <end position="235"/>
    </location>
</feature>
<dbReference type="SUPFAM" id="SSF103473">
    <property type="entry name" value="MFS general substrate transporter"/>
    <property type="match status" value="1"/>
</dbReference>
<evidence type="ECO:0000256" key="5">
    <source>
        <dbReference type="ARBA" id="ARBA00023136"/>
    </source>
</evidence>
<name>A0A6P1LCL1_MALIO</name>
<feature type="transmembrane region" description="Helical" evidence="6">
    <location>
        <begin position="86"/>
        <end position="104"/>
    </location>
</feature>
<evidence type="ECO:0000313" key="8">
    <source>
        <dbReference type="Proteomes" id="UP000464283"/>
    </source>
</evidence>
<dbReference type="GO" id="GO:0005886">
    <property type="term" value="C:plasma membrane"/>
    <property type="evidence" value="ECO:0007669"/>
    <property type="project" value="UniProtKB-SubCell"/>
</dbReference>
<dbReference type="InterPro" id="IPR036259">
    <property type="entry name" value="MFS_trans_sf"/>
</dbReference>
<proteinExistence type="predicted"/>
<accession>A0A6P1LCL1</accession>
<feature type="transmembrane region" description="Helical" evidence="6">
    <location>
        <begin position="430"/>
        <end position="450"/>
    </location>
</feature>